<evidence type="ECO:0000259" key="1">
    <source>
        <dbReference type="Pfam" id="PF26130"/>
    </source>
</evidence>
<reference evidence="3" key="1">
    <citation type="journal article" date="2010" name="Nat. Biotechnol.">
        <title>Draft genome sequence of the oilseed species Ricinus communis.</title>
        <authorList>
            <person name="Chan A.P."/>
            <person name="Crabtree J."/>
            <person name="Zhao Q."/>
            <person name="Lorenzi H."/>
            <person name="Orvis J."/>
            <person name="Puiu D."/>
            <person name="Melake-Berhan A."/>
            <person name="Jones K.M."/>
            <person name="Redman J."/>
            <person name="Chen G."/>
            <person name="Cahoon E.B."/>
            <person name="Gedil M."/>
            <person name="Stanke M."/>
            <person name="Haas B.J."/>
            <person name="Wortman J.R."/>
            <person name="Fraser-Liggett C.M."/>
            <person name="Ravel J."/>
            <person name="Rabinowicz P.D."/>
        </authorList>
    </citation>
    <scope>NUCLEOTIDE SEQUENCE [LARGE SCALE GENOMIC DNA]</scope>
    <source>
        <strain evidence="3">cv. Hale</strain>
    </source>
</reference>
<gene>
    <name evidence="2" type="ORF">RCOM_0228180</name>
</gene>
<evidence type="ECO:0000313" key="2">
    <source>
        <dbReference type="EMBL" id="EEF32807.1"/>
    </source>
</evidence>
<dbReference type="AlphaFoldDB" id="B9SUA4"/>
<organism evidence="2 3">
    <name type="scientific">Ricinus communis</name>
    <name type="common">Castor bean</name>
    <dbReference type="NCBI Taxonomy" id="3988"/>
    <lineage>
        <taxon>Eukaryota</taxon>
        <taxon>Viridiplantae</taxon>
        <taxon>Streptophyta</taxon>
        <taxon>Embryophyta</taxon>
        <taxon>Tracheophyta</taxon>
        <taxon>Spermatophyta</taxon>
        <taxon>Magnoliopsida</taxon>
        <taxon>eudicotyledons</taxon>
        <taxon>Gunneridae</taxon>
        <taxon>Pentapetalae</taxon>
        <taxon>rosids</taxon>
        <taxon>fabids</taxon>
        <taxon>Malpighiales</taxon>
        <taxon>Euphorbiaceae</taxon>
        <taxon>Acalyphoideae</taxon>
        <taxon>Acalypheae</taxon>
        <taxon>Ricinus</taxon>
    </lineage>
</organism>
<dbReference type="InParanoid" id="B9SUA4"/>
<evidence type="ECO:0000313" key="3">
    <source>
        <dbReference type="Proteomes" id="UP000008311"/>
    </source>
</evidence>
<dbReference type="InterPro" id="IPR058594">
    <property type="entry name" value="PB1-like_dom_pln"/>
</dbReference>
<dbReference type="EMBL" id="EQ974144">
    <property type="protein sequence ID" value="EEF32807.1"/>
    <property type="molecule type" value="Genomic_DNA"/>
</dbReference>
<accession>B9SUA4</accession>
<dbReference type="Pfam" id="PF26130">
    <property type="entry name" value="PB1-like"/>
    <property type="match status" value="1"/>
</dbReference>
<protein>
    <recommendedName>
        <fullName evidence="1">PB1-like domain-containing protein</fullName>
    </recommendedName>
</protein>
<name>B9SUA4_RICCO</name>
<keyword evidence="3" id="KW-1185">Reference proteome</keyword>
<dbReference type="Proteomes" id="UP000008311">
    <property type="component" value="Unassembled WGS sequence"/>
</dbReference>
<proteinExistence type="predicted"/>
<sequence length="247" mass="28486">MDDSYVELIIHHKGKVITSSNNRYVRGEMTVVEEYFDLDLLSYRNMVAYVKKLGHVHFAGLYYKGGLSEDFILLTNDRDVCAIGSKLCSADTLDIFVQHCELPGISVEHDSQLWSNVENSAFEDNGEPHQTFNEFLFHVDLLTNDKDDELKEAMENVRKARNRRFIKIVNRENGEEITIDDVRKMEEVEDDNVCGLSDNDESNSPVYLDSDDMGFVVVKYAVMKDLAIRFVKNKKRRVRAHCKEKCS</sequence>
<feature type="domain" description="PB1-like" evidence="1">
    <location>
        <begin position="4"/>
        <end position="83"/>
    </location>
</feature>